<dbReference type="AlphaFoldDB" id="A0AAI9ZXB3"/>
<keyword evidence="2" id="KW-1185">Reference proteome</keyword>
<accession>A0AAI9ZXB3</accession>
<reference evidence="1" key="1">
    <citation type="submission" date="2021-06" db="EMBL/GenBank/DDBJ databases">
        <title>Comparative genomics, transcriptomics and evolutionary studies reveal genomic signatures of adaptation to plant cell wall in hemibiotrophic fungi.</title>
        <authorList>
            <consortium name="DOE Joint Genome Institute"/>
            <person name="Baroncelli R."/>
            <person name="Diaz J.F."/>
            <person name="Benocci T."/>
            <person name="Peng M."/>
            <person name="Battaglia E."/>
            <person name="Haridas S."/>
            <person name="Andreopoulos W."/>
            <person name="Labutti K."/>
            <person name="Pangilinan J."/>
            <person name="Floch G.L."/>
            <person name="Makela M.R."/>
            <person name="Henrissat B."/>
            <person name="Grigoriev I.V."/>
            <person name="Crouch J.A."/>
            <person name="De Vries R.P."/>
            <person name="Sukno S.A."/>
            <person name="Thon M.R."/>
        </authorList>
    </citation>
    <scope>NUCLEOTIDE SEQUENCE</scope>
    <source>
        <strain evidence="1">CBS 102054</strain>
    </source>
</reference>
<proteinExistence type="predicted"/>
<dbReference type="GeneID" id="85467128"/>
<gene>
    <name evidence="1" type="ORF">BDP81DRAFT_179981</name>
</gene>
<evidence type="ECO:0000313" key="1">
    <source>
        <dbReference type="EMBL" id="KAK1639591.1"/>
    </source>
</evidence>
<dbReference type="RefSeq" id="XP_060448198.1">
    <property type="nucleotide sequence ID" value="XM_060582266.1"/>
</dbReference>
<organism evidence="1 2">
    <name type="scientific">Colletotrichum phormii</name>
    <dbReference type="NCBI Taxonomy" id="359342"/>
    <lineage>
        <taxon>Eukaryota</taxon>
        <taxon>Fungi</taxon>
        <taxon>Dikarya</taxon>
        <taxon>Ascomycota</taxon>
        <taxon>Pezizomycotina</taxon>
        <taxon>Sordariomycetes</taxon>
        <taxon>Hypocreomycetidae</taxon>
        <taxon>Glomerellales</taxon>
        <taxon>Glomerellaceae</taxon>
        <taxon>Colletotrichum</taxon>
        <taxon>Colletotrichum acutatum species complex</taxon>
    </lineage>
</organism>
<dbReference type="EMBL" id="JAHMHQ010000005">
    <property type="protein sequence ID" value="KAK1639591.1"/>
    <property type="molecule type" value="Genomic_DNA"/>
</dbReference>
<protein>
    <submittedName>
        <fullName evidence="1">Uncharacterized protein</fullName>
    </submittedName>
</protein>
<sequence length="177" mass="19092">MPSDVACSIVSSVKTHVRKYLACPADVPSPSPSPRELTLPAGPGLSRLSVGTLCSKPTNNHKIWNLDLVVGVPLKALTRRHLPYLNQYLAAWKLGARSFSSICGPKRGRAVVAFMQPQSRPPALQCKIRSTCHNLFPIGQVIVVAMQLTALLGRIAAIATLPQLHLPSSCPSSTFRH</sequence>
<evidence type="ECO:0000313" key="2">
    <source>
        <dbReference type="Proteomes" id="UP001243989"/>
    </source>
</evidence>
<dbReference type="Proteomes" id="UP001243989">
    <property type="component" value="Unassembled WGS sequence"/>
</dbReference>
<comment type="caution">
    <text evidence="1">The sequence shown here is derived from an EMBL/GenBank/DDBJ whole genome shotgun (WGS) entry which is preliminary data.</text>
</comment>
<name>A0AAI9ZXB3_9PEZI</name>